<comment type="caution">
    <text evidence="1">The sequence shown here is derived from an EMBL/GenBank/DDBJ whole genome shotgun (WGS) entry which is preliminary data.</text>
</comment>
<dbReference type="SUPFAM" id="SSF48239">
    <property type="entry name" value="Terpenoid cyclases/Protein prenyltransferases"/>
    <property type="match status" value="1"/>
</dbReference>
<proteinExistence type="predicted"/>
<protein>
    <submittedName>
        <fullName evidence="1">Uncharacterized protein</fullName>
    </submittedName>
</protein>
<evidence type="ECO:0000313" key="1">
    <source>
        <dbReference type="EMBL" id="RIJ46077.1"/>
    </source>
</evidence>
<sequence length="277" mass="30985">MTGKQAYQPVFHQFISEVENGFLLLDETSRAEVIAFVKSQQHNSGAFSNRAGNPDWYYSLFGSWLSVALKQEEQQKNLGKFTSAVQPAPEKVVDKFSCLLINRILGNDVKKPSLFKLIGWIRKGGKNLNTAYQFFLFMLSFDALYGKNRLAYGGVRLFLNFYRPTGNLPCSFFASLLFARFLTGKKLSGEVAVLMDYFESGKGFKVFPEQENADLLSTAVALFVLKKVGADLRLVIPDCLNLVQDNYEKGAFLSGDGDSSQDLEYTFYGLLTLGLLS</sequence>
<gene>
    <name evidence="1" type="ORF">D1614_20335</name>
</gene>
<dbReference type="OrthoDB" id="1116904at2"/>
<dbReference type="AlphaFoldDB" id="A0A399SVV4"/>
<organism evidence="1 2">
    <name type="scientific">Maribellus luteus</name>
    <dbReference type="NCBI Taxonomy" id="2305463"/>
    <lineage>
        <taxon>Bacteria</taxon>
        <taxon>Pseudomonadati</taxon>
        <taxon>Bacteroidota</taxon>
        <taxon>Bacteroidia</taxon>
        <taxon>Marinilabiliales</taxon>
        <taxon>Prolixibacteraceae</taxon>
        <taxon>Maribellus</taxon>
    </lineage>
</organism>
<keyword evidence="2" id="KW-1185">Reference proteome</keyword>
<reference evidence="1 2" key="1">
    <citation type="submission" date="2018-08" db="EMBL/GenBank/DDBJ databases">
        <title>Pallidiluteibacterium maritimus gen. nov., sp. nov., isolated from coastal sediment.</title>
        <authorList>
            <person name="Zhou L.Y."/>
        </authorList>
    </citation>
    <scope>NUCLEOTIDE SEQUENCE [LARGE SCALE GENOMIC DNA]</scope>
    <source>
        <strain evidence="1 2">XSD2</strain>
    </source>
</reference>
<dbReference type="EMBL" id="QWGR01000017">
    <property type="protein sequence ID" value="RIJ46077.1"/>
    <property type="molecule type" value="Genomic_DNA"/>
</dbReference>
<name>A0A399SVV4_9BACT</name>
<accession>A0A399SVV4</accession>
<evidence type="ECO:0000313" key="2">
    <source>
        <dbReference type="Proteomes" id="UP000265926"/>
    </source>
</evidence>
<dbReference type="InterPro" id="IPR008930">
    <property type="entry name" value="Terpenoid_cyclase/PrenylTrfase"/>
</dbReference>
<dbReference type="Proteomes" id="UP000265926">
    <property type="component" value="Unassembled WGS sequence"/>
</dbReference>
<dbReference type="RefSeq" id="WP_119439828.1">
    <property type="nucleotide sequence ID" value="NZ_QWGR01000017.1"/>
</dbReference>